<dbReference type="EMBL" id="SPNW01000076">
    <property type="protein sequence ID" value="TIA86678.1"/>
    <property type="molecule type" value="Genomic_DNA"/>
</dbReference>
<proteinExistence type="inferred from homology"/>
<evidence type="ECO:0000256" key="2">
    <source>
        <dbReference type="ARBA" id="ARBA00008576"/>
    </source>
</evidence>
<dbReference type="AlphaFoldDB" id="A0A4T0FFA4"/>
<comment type="caution">
    <text evidence="6">The sequence shown here is derived from an EMBL/GenBank/DDBJ whole genome shotgun (WGS) entry which is preliminary data.</text>
</comment>
<name>A0A4T0FFA4_9BASI</name>
<dbReference type="GO" id="GO:0003676">
    <property type="term" value="F:nucleic acid binding"/>
    <property type="evidence" value="ECO:0007669"/>
    <property type="project" value="InterPro"/>
</dbReference>
<feature type="compositionally biased region" description="Low complexity" evidence="4">
    <location>
        <begin position="262"/>
        <end position="275"/>
    </location>
</feature>
<keyword evidence="7" id="KW-1185">Reference proteome</keyword>
<dbReference type="Proteomes" id="UP000310189">
    <property type="component" value="Unassembled WGS sequence"/>
</dbReference>
<organism evidence="6 7">
    <name type="scientific">Wallemia hederae</name>
    <dbReference type="NCBI Taxonomy" id="1540922"/>
    <lineage>
        <taxon>Eukaryota</taxon>
        <taxon>Fungi</taxon>
        <taxon>Dikarya</taxon>
        <taxon>Basidiomycota</taxon>
        <taxon>Wallemiomycotina</taxon>
        <taxon>Wallemiomycetes</taxon>
        <taxon>Wallemiales</taxon>
        <taxon>Wallemiaceae</taxon>
        <taxon>Wallemia</taxon>
    </lineage>
</organism>
<comment type="similarity">
    <text evidence="2">Belongs to the SPP2 family.</text>
</comment>
<dbReference type="InterPro" id="IPR000467">
    <property type="entry name" value="G_patch_dom"/>
</dbReference>
<feature type="region of interest" description="Disordered" evidence="4">
    <location>
        <begin position="196"/>
        <end position="373"/>
    </location>
</feature>
<dbReference type="PANTHER" id="PTHR15818">
    <property type="entry name" value="G PATCH AND KOW-CONTAINING"/>
    <property type="match status" value="1"/>
</dbReference>
<dbReference type="InterPro" id="IPR026822">
    <property type="entry name" value="Spp2/MOS2_G-patch"/>
</dbReference>
<accession>A0A4T0FFA4</accession>
<dbReference type="GO" id="GO:0005681">
    <property type="term" value="C:spliceosomal complex"/>
    <property type="evidence" value="ECO:0007669"/>
    <property type="project" value="TreeGrafter"/>
</dbReference>
<dbReference type="PANTHER" id="PTHR15818:SF2">
    <property type="entry name" value="G-PATCH DOMAIN AND KOW MOTIFS-CONTAINING PROTEIN"/>
    <property type="match status" value="1"/>
</dbReference>
<evidence type="ECO:0000256" key="1">
    <source>
        <dbReference type="ARBA" id="ARBA00004123"/>
    </source>
</evidence>
<evidence type="ECO:0000256" key="3">
    <source>
        <dbReference type="ARBA" id="ARBA00023242"/>
    </source>
</evidence>
<dbReference type="InterPro" id="IPR045166">
    <property type="entry name" value="Spp2-like"/>
</dbReference>
<protein>
    <recommendedName>
        <fullName evidence="5">G-patch domain-containing protein</fullName>
    </recommendedName>
</protein>
<dbReference type="OrthoDB" id="5577072at2759"/>
<evidence type="ECO:0000313" key="7">
    <source>
        <dbReference type="Proteomes" id="UP000310189"/>
    </source>
</evidence>
<evidence type="ECO:0000259" key="5">
    <source>
        <dbReference type="PROSITE" id="PS50174"/>
    </source>
</evidence>
<comment type="subcellular location">
    <subcellularLocation>
        <location evidence="1">Nucleus</location>
    </subcellularLocation>
</comment>
<dbReference type="PROSITE" id="PS50174">
    <property type="entry name" value="G_PATCH"/>
    <property type="match status" value="1"/>
</dbReference>
<dbReference type="Pfam" id="PF12656">
    <property type="entry name" value="G-patch_2"/>
    <property type="match status" value="1"/>
</dbReference>
<feature type="compositionally biased region" description="Basic and acidic residues" evidence="4">
    <location>
        <begin position="229"/>
        <end position="243"/>
    </location>
</feature>
<feature type="domain" description="G-patch" evidence="5">
    <location>
        <begin position="181"/>
        <end position="227"/>
    </location>
</feature>
<evidence type="ECO:0000313" key="6">
    <source>
        <dbReference type="EMBL" id="TIA86678.1"/>
    </source>
</evidence>
<evidence type="ECO:0000256" key="4">
    <source>
        <dbReference type="SAM" id="MobiDB-lite"/>
    </source>
</evidence>
<keyword evidence="3" id="KW-0539">Nucleus</keyword>
<reference evidence="6 7" key="1">
    <citation type="submission" date="2019-03" db="EMBL/GenBank/DDBJ databases">
        <title>Sequencing 23 genomes of Wallemia ichthyophaga.</title>
        <authorList>
            <person name="Gostincar C."/>
        </authorList>
    </citation>
    <scope>NUCLEOTIDE SEQUENCE [LARGE SCALE GENOMIC DNA]</scope>
    <source>
        <strain evidence="6 7">EXF-5753</strain>
    </source>
</reference>
<feature type="compositionally biased region" description="Acidic residues" evidence="4">
    <location>
        <begin position="103"/>
        <end position="116"/>
    </location>
</feature>
<feature type="compositionally biased region" description="Basic and acidic residues" evidence="4">
    <location>
        <begin position="276"/>
        <end position="373"/>
    </location>
</feature>
<dbReference type="GO" id="GO:0000398">
    <property type="term" value="P:mRNA splicing, via spliceosome"/>
    <property type="evidence" value="ECO:0007669"/>
    <property type="project" value="InterPro"/>
</dbReference>
<gene>
    <name evidence="6" type="ORF">E3P99_03600</name>
</gene>
<feature type="region of interest" description="Disordered" evidence="4">
    <location>
        <begin position="1"/>
        <end position="125"/>
    </location>
</feature>
<sequence length="373" mass="43008">MSKYNVFGGDDSEDEDNIRDEVVTGFDGGVLKSKEHRERQQPLIIPSQANIDWREKKKSKRYRPNEEQPAMDSSASDTREKLNDGPQRVGLQSYTNVVKEEDDKNLEDVQEVAAESEEGKESVDEQALKSLLLNAKPVHAEEQIEAIPMTAPGLSDADAFKEDVAARAEESTLEEYSRVPVDQFGAALLRGMGWKEGTAASRTRTGPTEPYLPDSRPSLLGIGASARPANDKDKKASSKEIRMRKQAMTSYRPLTKQAKEGSSPNSARSRRSQSPQREKKPYGSSSKDYDRYTNRSDRREGRSDNSRRYDERADSSRDDRRYDDRRRDNSGYERRRDFHRDERRHDDRYSDRVRHSSERSSKYYEDRRYHDRH</sequence>